<evidence type="ECO:0000313" key="4">
    <source>
        <dbReference type="EMBL" id="PBK58421.1"/>
    </source>
</evidence>
<dbReference type="AlphaFoldDB" id="A0A2H3AHP6"/>
<name>A0A2H3AHP6_9AGAR</name>
<feature type="region of interest" description="Disordered" evidence="1">
    <location>
        <begin position="337"/>
        <end position="357"/>
    </location>
</feature>
<feature type="compositionally biased region" description="Polar residues" evidence="1">
    <location>
        <begin position="348"/>
        <end position="357"/>
    </location>
</feature>
<feature type="transmembrane region" description="Helical" evidence="2">
    <location>
        <begin position="239"/>
        <end position="259"/>
    </location>
</feature>
<evidence type="ECO:0000313" key="3">
    <source>
        <dbReference type="EMBL" id="PBK58403.1"/>
    </source>
</evidence>
<reference evidence="5" key="1">
    <citation type="journal article" date="2017" name="Nat. Ecol. Evol.">
        <title>Genome expansion and lineage-specific genetic innovations in the forest pathogenic fungi Armillaria.</title>
        <authorList>
            <person name="Sipos G."/>
            <person name="Prasanna A.N."/>
            <person name="Walter M.C."/>
            <person name="O'Connor E."/>
            <person name="Balint B."/>
            <person name="Krizsan K."/>
            <person name="Kiss B."/>
            <person name="Hess J."/>
            <person name="Varga T."/>
            <person name="Slot J."/>
            <person name="Riley R."/>
            <person name="Boka B."/>
            <person name="Rigling D."/>
            <person name="Barry K."/>
            <person name="Lee J."/>
            <person name="Mihaltcheva S."/>
            <person name="LaButti K."/>
            <person name="Lipzen A."/>
            <person name="Waldron R."/>
            <person name="Moloney N.M."/>
            <person name="Sperisen C."/>
            <person name="Kredics L."/>
            <person name="Vagvoelgyi C."/>
            <person name="Patrignani A."/>
            <person name="Fitzpatrick D."/>
            <person name="Nagy I."/>
            <person name="Doyle S."/>
            <person name="Anderson J.B."/>
            <person name="Grigoriev I.V."/>
            <person name="Gueldener U."/>
            <person name="Muensterkoetter M."/>
            <person name="Nagy L.G."/>
        </authorList>
    </citation>
    <scope>NUCLEOTIDE SEQUENCE [LARGE SCALE GENOMIC DNA]</scope>
    <source>
        <strain evidence="5">28-4</strain>
    </source>
</reference>
<feature type="transmembrane region" description="Helical" evidence="2">
    <location>
        <begin position="31"/>
        <end position="52"/>
    </location>
</feature>
<keyword evidence="2" id="KW-0812">Transmembrane</keyword>
<dbReference type="EMBL" id="KZ293545">
    <property type="protein sequence ID" value="PBK58403.1"/>
    <property type="molecule type" value="Genomic_DNA"/>
</dbReference>
<dbReference type="Proteomes" id="UP000218334">
    <property type="component" value="Unassembled WGS sequence"/>
</dbReference>
<reference evidence="4" key="2">
    <citation type="journal article" date="2017" name="Nat. Ecol. Evol.">
        <title>Lineage-specific genetic innovations streamline the genomes of Armillaria species to pathogenesis.</title>
        <authorList>
            <consortium name="DOE Joint Genome Institute"/>
            <person name="Sipos G."/>
            <person name="Prasanna A.N."/>
            <person name="Walter M.C."/>
            <person name="O'Connor E."/>
            <person name="Balint B."/>
            <person name="Krizsan K."/>
            <person name="Kiss B."/>
            <person name="Hess J."/>
            <person name="Varga T."/>
            <person name="Slot J."/>
            <person name="Riley R."/>
            <person name="Boka B."/>
            <person name="Rigling D."/>
            <person name="Barry K."/>
            <person name="Lee J."/>
            <person name="Mihaltcheva S."/>
            <person name="LaButti K."/>
            <person name="Lipzen A."/>
            <person name="Waldron R."/>
            <person name="Moloney N.M."/>
            <person name="Sperisen C."/>
            <person name="Kredics L."/>
            <person name="Vagvolgyi C."/>
            <person name="Patrignani A."/>
            <person name="Fitzpatrick D."/>
            <person name="Nagy I."/>
            <person name="Doyle S."/>
            <person name="Anderson J."/>
            <person name="Grigoriev I.V."/>
            <person name="Guldener U."/>
            <person name="Munsterkotter M."/>
            <person name="Nagy L.G."/>
        </authorList>
    </citation>
    <scope>NUCLEOTIDE SEQUENCE [LARGE SCALE GENOMIC DNA]</scope>
    <source>
        <strain evidence="4">28-4</strain>
    </source>
</reference>
<protein>
    <submittedName>
        <fullName evidence="4">Uncharacterized protein</fullName>
    </submittedName>
</protein>
<keyword evidence="2" id="KW-1133">Transmembrane helix</keyword>
<keyword evidence="2" id="KW-0472">Membrane</keyword>
<accession>A0A2H3AHP6</accession>
<organism evidence="4 5">
    <name type="scientific">Armillaria solidipes</name>
    <dbReference type="NCBI Taxonomy" id="1076256"/>
    <lineage>
        <taxon>Eukaryota</taxon>
        <taxon>Fungi</taxon>
        <taxon>Dikarya</taxon>
        <taxon>Basidiomycota</taxon>
        <taxon>Agaricomycotina</taxon>
        <taxon>Agaricomycetes</taxon>
        <taxon>Agaricomycetidae</taxon>
        <taxon>Agaricales</taxon>
        <taxon>Marasmiineae</taxon>
        <taxon>Physalacriaceae</taxon>
        <taxon>Armillaria</taxon>
    </lineage>
</organism>
<gene>
    <name evidence="3" type="ORF">ARMSODRAFT_1091218</name>
    <name evidence="4" type="ORF">ARMSODRAFT_1091227</name>
</gene>
<sequence length="357" mass="39817">MATQGDIPSDLTDDDKAVLFRFLDANLNSEVLYALLHGIYTGVLAVTLWNIFVNKRWPIRRALVVVIILLHALITINFAANWLYICSAFIDNGKSFWTVYLKLNSVGQAASLEAGIAASMSTILTDLYIIWCCWIVWGRRWPAVLLPILSLISATGKVSDLIYLFHISNLYVVAKGIEIYHDYSNAPTDNGLFPILYISFILATTLWCTLLIIYRILTVAVLRRGTEGRLRVYRRFIEVLVESSALYSISLILYLGLTIREDFGLFYLDTIASIAKGLAPTLLVGRAAAGHTRPKDDQCNEITASTLHFQTPSEVGTTSFQESTTESTILEIDIEAQPEQSEGLVVSHETNQAETLE</sequence>
<evidence type="ECO:0000313" key="5">
    <source>
        <dbReference type="Proteomes" id="UP000218334"/>
    </source>
</evidence>
<proteinExistence type="predicted"/>
<evidence type="ECO:0000256" key="1">
    <source>
        <dbReference type="SAM" id="MobiDB-lite"/>
    </source>
</evidence>
<feature type="transmembrane region" description="Helical" evidence="2">
    <location>
        <begin position="64"/>
        <end position="90"/>
    </location>
</feature>
<feature type="transmembrane region" description="Helical" evidence="2">
    <location>
        <begin position="195"/>
        <end position="218"/>
    </location>
</feature>
<dbReference type="EMBL" id="KZ293545">
    <property type="protein sequence ID" value="PBK58421.1"/>
    <property type="molecule type" value="Genomic_DNA"/>
</dbReference>
<dbReference type="STRING" id="1076256.A0A2H3AHP6"/>
<feature type="transmembrane region" description="Helical" evidence="2">
    <location>
        <begin position="144"/>
        <end position="165"/>
    </location>
</feature>
<feature type="transmembrane region" description="Helical" evidence="2">
    <location>
        <begin position="265"/>
        <end position="285"/>
    </location>
</feature>
<evidence type="ECO:0000256" key="2">
    <source>
        <dbReference type="SAM" id="Phobius"/>
    </source>
</evidence>
<feature type="transmembrane region" description="Helical" evidence="2">
    <location>
        <begin position="110"/>
        <end position="137"/>
    </location>
</feature>
<keyword evidence="5" id="KW-1185">Reference proteome</keyword>